<protein>
    <recommendedName>
        <fullName evidence="7">UDP-N-acetylmuramoyl-L-alanyl-D-glutamate--2,6-diaminopimelate ligase</fullName>
        <ecNumber evidence="7">6.3.2.13</ecNumber>
    </recommendedName>
    <alternativeName>
        <fullName evidence="7">Meso-A2pm-adding enzyme</fullName>
    </alternativeName>
    <alternativeName>
        <fullName evidence="7">Meso-diaminopimelate-adding enzyme</fullName>
    </alternativeName>
    <alternativeName>
        <fullName evidence="7">UDP-MurNAc-L-Ala-D-Glu:meso-diaminopimelate ligase</fullName>
    </alternativeName>
    <alternativeName>
        <fullName evidence="7">UDP-MurNAc-tripeptide synthetase</fullName>
    </alternativeName>
    <alternativeName>
        <fullName evidence="7">UDP-N-acetylmuramyl-tripeptide synthetase</fullName>
    </alternativeName>
</protein>
<dbReference type="HAMAP" id="MF_00208">
    <property type="entry name" value="MurE"/>
    <property type="match status" value="1"/>
</dbReference>
<dbReference type="GO" id="GO:0008765">
    <property type="term" value="F:UDP-N-acetylmuramoylalanyl-D-glutamate-2,6-diaminopimelate ligase activity"/>
    <property type="evidence" value="ECO:0007669"/>
    <property type="project" value="UniProtKB-UniRule"/>
</dbReference>
<dbReference type="GO" id="GO:0000287">
    <property type="term" value="F:magnesium ion binding"/>
    <property type="evidence" value="ECO:0007669"/>
    <property type="project" value="UniProtKB-UniRule"/>
</dbReference>
<proteinExistence type="inferred from homology"/>
<evidence type="ECO:0000256" key="4">
    <source>
        <dbReference type="ARBA" id="ARBA00022984"/>
    </source>
</evidence>
<dbReference type="GO" id="GO:0005737">
    <property type="term" value="C:cytoplasm"/>
    <property type="evidence" value="ECO:0007669"/>
    <property type="project" value="UniProtKB-SubCell"/>
</dbReference>
<dbReference type="NCBIfam" id="TIGR01085">
    <property type="entry name" value="murE"/>
    <property type="match status" value="1"/>
</dbReference>
<dbReference type="GO" id="GO:0071555">
    <property type="term" value="P:cell wall organization"/>
    <property type="evidence" value="ECO:0007669"/>
    <property type="project" value="UniProtKB-KW"/>
</dbReference>
<dbReference type="Pfam" id="PF08245">
    <property type="entry name" value="Mur_ligase_M"/>
    <property type="match status" value="1"/>
</dbReference>
<evidence type="ECO:0000256" key="8">
    <source>
        <dbReference type="RuleBase" id="RU004135"/>
    </source>
</evidence>
<evidence type="ECO:0000256" key="7">
    <source>
        <dbReference type="HAMAP-Rule" id="MF_00208"/>
    </source>
</evidence>
<keyword evidence="3 7" id="KW-0133">Cell shape</keyword>
<dbReference type="PANTHER" id="PTHR23135:SF4">
    <property type="entry name" value="UDP-N-ACETYLMURAMOYL-L-ALANYL-D-GLUTAMATE--2,6-DIAMINOPIMELATE LIGASE MURE HOMOLOG, CHLOROPLASTIC"/>
    <property type="match status" value="1"/>
</dbReference>
<keyword evidence="6 7" id="KW-0961">Cell wall biogenesis/degradation</keyword>
<evidence type="ECO:0000259" key="9">
    <source>
        <dbReference type="Pfam" id="PF01225"/>
    </source>
</evidence>
<feature type="domain" description="Mur ligase N-terminal catalytic" evidence="9">
    <location>
        <begin position="25"/>
        <end position="69"/>
    </location>
</feature>
<dbReference type="GO" id="GO:0008360">
    <property type="term" value="P:regulation of cell shape"/>
    <property type="evidence" value="ECO:0007669"/>
    <property type="project" value="UniProtKB-KW"/>
</dbReference>
<dbReference type="Gene3D" id="3.90.190.20">
    <property type="entry name" value="Mur ligase, C-terminal domain"/>
    <property type="match status" value="1"/>
</dbReference>
<feature type="short sequence motif" description="Meso-diaminopimelate recognition motif" evidence="7">
    <location>
        <begin position="406"/>
        <end position="409"/>
    </location>
</feature>
<dbReference type="Proteomes" id="UP000186513">
    <property type="component" value="Unassembled WGS sequence"/>
</dbReference>
<feature type="binding site" evidence="7">
    <location>
        <position position="29"/>
    </location>
    <ligand>
        <name>UDP-N-acetyl-alpha-D-muramoyl-L-alanyl-D-glutamate</name>
        <dbReference type="ChEBI" id="CHEBI:83900"/>
    </ligand>
</feature>
<dbReference type="InterPro" id="IPR000713">
    <property type="entry name" value="Mur_ligase_N"/>
</dbReference>
<dbReference type="AlphaFoldDB" id="A0A1K2HNM5"/>
<feature type="binding site" evidence="7">
    <location>
        <position position="382"/>
    </location>
    <ligand>
        <name>meso-2,6-diaminopimelate</name>
        <dbReference type="ChEBI" id="CHEBI:57791"/>
    </ligand>
</feature>
<dbReference type="STRING" id="1121279.SAMN02745887_02970"/>
<feature type="binding site" evidence="7">
    <location>
        <position position="468"/>
    </location>
    <ligand>
        <name>meso-2,6-diaminopimelate</name>
        <dbReference type="ChEBI" id="CHEBI:57791"/>
    </ligand>
</feature>
<comment type="function">
    <text evidence="7">Catalyzes the addition of meso-diaminopimelic acid to the nucleotide precursor UDP-N-acetylmuramoyl-L-alanyl-D-glutamate (UMAG) in the biosynthesis of bacterial cell-wall peptidoglycan.</text>
</comment>
<sequence length="498" mass="52902">MKPVSWTLPPLDWAAIDAIAAGRRIVADSRRVSPGDAFLAFRGEYSDGRAHIGNAIAAGAGCVLWESDDFSWQPAWQVPNLGIPALRAQAGIVSAHLLGNPSQDLWCVGITGTNGKTSCAHWLSQAFTLLGQRPVMLGTLGYGFLDALEEASHTTPDAVRVQNLLAQYRAAGASHLSMEVSSHGLEQARAHGVAFDVAVLTNLTRDHLDYHGDMASYGAAKRKLFDWEGLSAAVINADDAYGAELLSQLPAELALGYGLENGALRATSLISDLSGMQLQISSPWGEATLRSPLLGRFNAYNLLACLGVLLKSGVALDTACAVLGQIESAKGRMQRLGGGAKPLVVVDYAHTPDALEKALATLREVMPSRRRLYCVFGCGGDRDRGKRPLMGRIACQLANTVIITNDNPRTEDPRQIIRDILDGVDGAAAEQGQHGDYSVQSDRAAAIRSAIELAEPGDVVLIAGKGHEEYQDANGVKAPFSDVATAEAALAHWKALKA</sequence>
<feature type="binding site" evidence="7">
    <location>
        <begin position="154"/>
        <end position="155"/>
    </location>
    <ligand>
        <name>UDP-N-acetyl-alpha-D-muramoyl-L-alanyl-D-glutamate</name>
        <dbReference type="ChEBI" id="CHEBI:83900"/>
    </ligand>
</feature>
<dbReference type="InterPro" id="IPR004101">
    <property type="entry name" value="Mur_ligase_C"/>
</dbReference>
<dbReference type="InterPro" id="IPR035911">
    <property type="entry name" value="MurE/MurF_N"/>
</dbReference>
<dbReference type="Gene3D" id="3.40.1390.10">
    <property type="entry name" value="MurE/MurF, N-terminal domain"/>
    <property type="match status" value="1"/>
</dbReference>
<feature type="binding site" evidence="7">
    <location>
        <position position="187"/>
    </location>
    <ligand>
        <name>UDP-N-acetyl-alpha-D-muramoyl-L-alanyl-D-glutamate</name>
        <dbReference type="ChEBI" id="CHEBI:83900"/>
    </ligand>
</feature>
<keyword evidence="13" id="KW-1185">Reference proteome</keyword>
<keyword evidence="4 7" id="KW-0573">Peptidoglycan synthesis</keyword>
<dbReference type="EC" id="6.3.2.13" evidence="7"/>
<keyword evidence="7" id="KW-0460">Magnesium</keyword>
<feature type="binding site" evidence="7">
    <location>
        <position position="464"/>
    </location>
    <ligand>
        <name>meso-2,6-diaminopimelate</name>
        <dbReference type="ChEBI" id="CHEBI:57791"/>
    </ligand>
</feature>
<comment type="cofactor">
    <cofactor evidence="7">
        <name>Mg(2+)</name>
        <dbReference type="ChEBI" id="CHEBI:18420"/>
    </cofactor>
</comment>
<evidence type="ECO:0000313" key="12">
    <source>
        <dbReference type="EMBL" id="SFZ78416.1"/>
    </source>
</evidence>
<feature type="binding site" evidence="7">
    <location>
        <position position="189"/>
    </location>
    <ligand>
        <name>UDP-N-acetyl-alpha-D-muramoyl-L-alanyl-D-glutamate</name>
        <dbReference type="ChEBI" id="CHEBI:83900"/>
    </ligand>
</feature>
<gene>
    <name evidence="7" type="primary">murE</name>
    <name evidence="12" type="ORF">SAMN02745887_02970</name>
</gene>
<dbReference type="Pfam" id="PF01225">
    <property type="entry name" value="Mur_ligase"/>
    <property type="match status" value="1"/>
</dbReference>
<feature type="modified residue" description="N6-carboxylysine" evidence="7">
    <location>
        <position position="221"/>
    </location>
</feature>
<evidence type="ECO:0000256" key="6">
    <source>
        <dbReference type="ARBA" id="ARBA00023316"/>
    </source>
</evidence>
<dbReference type="InterPro" id="IPR036615">
    <property type="entry name" value="Mur_ligase_C_dom_sf"/>
</dbReference>
<dbReference type="InterPro" id="IPR036565">
    <property type="entry name" value="Mur-like_cat_sf"/>
</dbReference>
<keyword evidence="5 7" id="KW-0131">Cell cycle</keyword>
<dbReference type="SUPFAM" id="SSF63418">
    <property type="entry name" value="MurE/MurF N-terminal domain"/>
    <property type="match status" value="1"/>
</dbReference>
<feature type="domain" description="Mur ligase C-terminal" evidence="10">
    <location>
        <begin position="331"/>
        <end position="466"/>
    </location>
</feature>
<dbReference type="Gene3D" id="3.40.1190.10">
    <property type="entry name" value="Mur-like, catalytic domain"/>
    <property type="match status" value="1"/>
</dbReference>
<accession>A0A1K2HNM5</accession>
<evidence type="ECO:0000256" key="2">
    <source>
        <dbReference type="ARBA" id="ARBA00022618"/>
    </source>
</evidence>
<keyword evidence="7" id="KW-0067">ATP-binding</keyword>
<feature type="binding site" evidence="7">
    <location>
        <begin position="112"/>
        <end position="118"/>
    </location>
    <ligand>
        <name>ATP</name>
        <dbReference type="ChEBI" id="CHEBI:30616"/>
    </ligand>
</feature>
<comment type="PTM">
    <text evidence="7">Carboxylation is probably crucial for Mg(2+) binding and, consequently, for the gamma-phosphate positioning of ATP.</text>
</comment>
<comment type="similarity">
    <text evidence="1 7">Belongs to the MurCDEF family. MurE subfamily.</text>
</comment>
<dbReference type="SUPFAM" id="SSF53244">
    <property type="entry name" value="MurD-like peptide ligases, peptide-binding domain"/>
    <property type="match status" value="1"/>
</dbReference>
<comment type="pathway">
    <text evidence="7 8">Cell wall biogenesis; peptidoglycan biosynthesis.</text>
</comment>
<feature type="domain" description="Mur ligase central" evidence="11">
    <location>
        <begin position="110"/>
        <end position="308"/>
    </location>
</feature>
<dbReference type="RefSeq" id="WP_072429461.1">
    <property type="nucleotide sequence ID" value="NZ_FPKR01000012.1"/>
</dbReference>
<dbReference type="SUPFAM" id="SSF53623">
    <property type="entry name" value="MurD-like peptide ligases, catalytic domain"/>
    <property type="match status" value="1"/>
</dbReference>
<evidence type="ECO:0000256" key="3">
    <source>
        <dbReference type="ARBA" id="ARBA00022960"/>
    </source>
</evidence>
<reference evidence="12 13" key="1">
    <citation type="submission" date="2016-11" db="EMBL/GenBank/DDBJ databases">
        <authorList>
            <person name="Jaros S."/>
            <person name="Januszkiewicz K."/>
            <person name="Wedrychowicz H."/>
        </authorList>
    </citation>
    <scope>NUCLEOTIDE SEQUENCE [LARGE SCALE GENOMIC DNA]</scope>
    <source>
        <strain evidence="12 13">DSM 18899</strain>
    </source>
</reference>
<dbReference type="OrthoDB" id="9800958at2"/>
<evidence type="ECO:0000256" key="5">
    <source>
        <dbReference type="ARBA" id="ARBA00023306"/>
    </source>
</evidence>
<comment type="subcellular location">
    <subcellularLocation>
        <location evidence="7 8">Cytoplasm</location>
    </subcellularLocation>
</comment>
<feature type="binding site" evidence="7">
    <location>
        <position position="181"/>
    </location>
    <ligand>
        <name>UDP-N-acetyl-alpha-D-muramoyl-L-alanyl-D-glutamate</name>
        <dbReference type="ChEBI" id="CHEBI:83900"/>
    </ligand>
</feature>
<comment type="catalytic activity">
    <reaction evidence="7">
        <text>UDP-N-acetyl-alpha-D-muramoyl-L-alanyl-D-glutamate + meso-2,6-diaminopimelate + ATP = UDP-N-acetyl-alpha-D-muramoyl-L-alanyl-gamma-D-glutamyl-meso-2,6-diaminopimelate + ADP + phosphate + H(+)</text>
        <dbReference type="Rhea" id="RHEA:23676"/>
        <dbReference type="ChEBI" id="CHEBI:15378"/>
        <dbReference type="ChEBI" id="CHEBI:30616"/>
        <dbReference type="ChEBI" id="CHEBI:43474"/>
        <dbReference type="ChEBI" id="CHEBI:57791"/>
        <dbReference type="ChEBI" id="CHEBI:83900"/>
        <dbReference type="ChEBI" id="CHEBI:83905"/>
        <dbReference type="ChEBI" id="CHEBI:456216"/>
        <dbReference type="EC" id="6.3.2.13"/>
    </reaction>
</comment>
<dbReference type="EMBL" id="FPKR01000012">
    <property type="protein sequence ID" value="SFZ78416.1"/>
    <property type="molecule type" value="Genomic_DNA"/>
</dbReference>
<dbReference type="GO" id="GO:0009252">
    <property type="term" value="P:peptidoglycan biosynthetic process"/>
    <property type="evidence" value="ECO:0007669"/>
    <property type="project" value="UniProtKB-UniRule"/>
</dbReference>
<evidence type="ECO:0000259" key="10">
    <source>
        <dbReference type="Pfam" id="PF02875"/>
    </source>
</evidence>
<dbReference type="GO" id="GO:0051301">
    <property type="term" value="P:cell division"/>
    <property type="evidence" value="ECO:0007669"/>
    <property type="project" value="UniProtKB-KW"/>
</dbReference>
<dbReference type="PANTHER" id="PTHR23135">
    <property type="entry name" value="MUR LIGASE FAMILY MEMBER"/>
    <property type="match status" value="1"/>
</dbReference>
<organism evidence="12 13">
    <name type="scientific">Chitinimonas taiwanensis DSM 18899</name>
    <dbReference type="NCBI Taxonomy" id="1121279"/>
    <lineage>
        <taxon>Bacteria</taxon>
        <taxon>Pseudomonadati</taxon>
        <taxon>Pseudomonadota</taxon>
        <taxon>Betaproteobacteria</taxon>
        <taxon>Neisseriales</taxon>
        <taxon>Chitinibacteraceae</taxon>
        <taxon>Chitinimonas</taxon>
    </lineage>
</organism>
<dbReference type="InterPro" id="IPR005761">
    <property type="entry name" value="UDP-N-AcMur-Glu-dNH2Pim_ligase"/>
</dbReference>
<dbReference type="Pfam" id="PF02875">
    <property type="entry name" value="Mur_ligase_C"/>
    <property type="match status" value="1"/>
</dbReference>
<keyword evidence="7" id="KW-0963">Cytoplasm</keyword>
<name>A0A1K2HNM5_9NEIS</name>
<comment type="caution">
    <text evidence="7">Lacks conserved residue(s) required for the propagation of feature annotation.</text>
</comment>
<evidence type="ECO:0000259" key="11">
    <source>
        <dbReference type="Pfam" id="PF08245"/>
    </source>
</evidence>
<feature type="binding site" evidence="7">
    <location>
        <begin position="406"/>
        <end position="409"/>
    </location>
    <ligand>
        <name>meso-2,6-diaminopimelate</name>
        <dbReference type="ChEBI" id="CHEBI:57791"/>
    </ligand>
</feature>
<evidence type="ECO:0000313" key="13">
    <source>
        <dbReference type="Proteomes" id="UP000186513"/>
    </source>
</evidence>
<keyword evidence="7" id="KW-0547">Nucleotide-binding</keyword>
<dbReference type="UniPathway" id="UPA00219"/>
<evidence type="ECO:0000256" key="1">
    <source>
        <dbReference type="ARBA" id="ARBA00005898"/>
    </source>
</evidence>
<keyword evidence="2 7" id="KW-0132">Cell division</keyword>
<dbReference type="NCBIfam" id="NF001126">
    <property type="entry name" value="PRK00139.1-4"/>
    <property type="match status" value="1"/>
</dbReference>
<keyword evidence="7 12" id="KW-0436">Ligase</keyword>
<dbReference type="InterPro" id="IPR013221">
    <property type="entry name" value="Mur_ligase_cen"/>
</dbReference>
<dbReference type="GO" id="GO:0005524">
    <property type="term" value="F:ATP binding"/>
    <property type="evidence" value="ECO:0007669"/>
    <property type="project" value="UniProtKB-UniRule"/>
</dbReference>